<evidence type="ECO:0000313" key="3">
    <source>
        <dbReference type="Proteomes" id="UP000298663"/>
    </source>
</evidence>
<organism evidence="2 3">
    <name type="scientific">Steinernema carpocapsae</name>
    <name type="common">Entomopathogenic nematode</name>
    <dbReference type="NCBI Taxonomy" id="34508"/>
    <lineage>
        <taxon>Eukaryota</taxon>
        <taxon>Metazoa</taxon>
        <taxon>Ecdysozoa</taxon>
        <taxon>Nematoda</taxon>
        <taxon>Chromadorea</taxon>
        <taxon>Rhabditida</taxon>
        <taxon>Tylenchina</taxon>
        <taxon>Panagrolaimomorpha</taxon>
        <taxon>Strongyloidoidea</taxon>
        <taxon>Steinernematidae</taxon>
        <taxon>Steinernema</taxon>
    </lineage>
</organism>
<dbReference type="OrthoDB" id="10626715at2759"/>
<dbReference type="Proteomes" id="UP000298663">
    <property type="component" value="Unassembled WGS sequence"/>
</dbReference>
<reference evidence="2 3" key="1">
    <citation type="journal article" date="2015" name="Genome Biol.">
        <title>Comparative genomics of Steinernema reveals deeply conserved gene regulatory networks.</title>
        <authorList>
            <person name="Dillman A.R."/>
            <person name="Macchietto M."/>
            <person name="Porter C.F."/>
            <person name="Rogers A."/>
            <person name="Williams B."/>
            <person name="Antoshechkin I."/>
            <person name="Lee M.M."/>
            <person name="Goodwin Z."/>
            <person name="Lu X."/>
            <person name="Lewis E.E."/>
            <person name="Goodrich-Blair H."/>
            <person name="Stock S.P."/>
            <person name="Adams B.J."/>
            <person name="Sternberg P.W."/>
            <person name="Mortazavi A."/>
        </authorList>
    </citation>
    <scope>NUCLEOTIDE SEQUENCE [LARGE SCALE GENOMIC DNA]</scope>
    <source>
        <strain evidence="2 3">ALL</strain>
    </source>
</reference>
<dbReference type="SUPFAM" id="SSF57850">
    <property type="entry name" value="RING/U-box"/>
    <property type="match status" value="1"/>
</dbReference>
<evidence type="ECO:0008006" key="4">
    <source>
        <dbReference type="Google" id="ProtNLM"/>
    </source>
</evidence>
<feature type="region of interest" description="Disordered" evidence="1">
    <location>
        <begin position="234"/>
        <end position="274"/>
    </location>
</feature>
<protein>
    <recommendedName>
        <fullName evidence="4">RING-type domain-containing protein</fullName>
    </recommendedName>
</protein>
<evidence type="ECO:0000256" key="1">
    <source>
        <dbReference type="SAM" id="MobiDB-lite"/>
    </source>
</evidence>
<reference evidence="2 3" key="2">
    <citation type="journal article" date="2019" name="G3 (Bethesda)">
        <title>Hybrid Assembly of the Genome of the Entomopathogenic Nematode Steinernema carpocapsae Identifies the X-Chromosome.</title>
        <authorList>
            <person name="Serra L."/>
            <person name="Macchietto M."/>
            <person name="Macias-Munoz A."/>
            <person name="McGill C.J."/>
            <person name="Rodriguez I.M."/>
            <person name="Rodriguez B."/>
            <person name="Murad R."/>
            <person name="Mortazavi A."/>
        </authorList>
    </citation>
    <scope>NUCLEOTIDE SEQUENCE [LARGE SCALE GENOMIC DNA]</scope>
    <source>
        <strain evidence="2 3">ALL</strain>
    </source>
</reference>
<gene>
    <name evidence="2" type="ORF">L596_007169</name>
</gene>
<keyword evidence="3" id="KW-1185">Reference proteome</keyword>
<sequence>MVHNHHEVATRPLVYERPTINIDQVPKLKERSFKSFSTPLECVVCLETLEEGCDAVTSLCGGLCSNASTPPVQPSPHWFHGTCIAEVTRHVWENDLTSKCPVCRQPLLQSHLRRLNDYPLSDVKCQVGPSTPVEDINQRAKILVEQLCVFFASGGESKRLGKSGKLTPPSDAKKITLKYFNIELLRNTISAGLVGAEILRVENDSRIPSKLNERLIYSQLLQLWRAHEDARRIRREENQRKKRKKKSKRRHRRAHNRNPNGDKKDGQSNIGEKT</sequence>
<feature type="compositionally biased region" description="Basic and acidic residues" evidence="1">
    <location>
        <begin position="260"/>
        <end position="274"/>
    </location>
</feature>
<dbReference type="Gene3D" id="3.30.40.10">
    <property type="entry name" value="Zinc/RING finger domain, C3HC4 (zinc finger)"/>
    <property type="match status" value="1"/>
</dbReference>
<comment type="caution">
    <text evidence="2">The sequence shown here is derived from an EMBL/GenBank/DDBJ whole genome shotgun (WGS) entry which is preliminary data.</text>
</comment>
<feature type="compositionally biased region" description="Basic residues" evidence="1">
    <location>
        <begin position="240"/>
        <end position="256"/>
    </location>
</feature>
<dbReference type="InterPro" id="IPR013083">
    <property type="entry name" value="Znf_RING/FYVE/PHD"/>
</dbReference>
<dbReference type="AlphaFoldDB" id="A0A4U5P964"/>
<accession>A0A4U5P964</accession>
<dbReference type="EMBL" id="AZBU02000002">
    <property type="protein sequence ID" value="TKR92533.1"/>
    <property type="molecule type" value="Genomic_DNA"/>
</dbReference>
<name>A0A4U5P964_STECR</name>
<proteinExistence type="predicted"/>
<evidence type="ECO:0000313" key="2">
    <source>
        <dbReference type="EMBL" id="TKR92533.1"/>
    </source>
</evidence>